<comment type="cofactor">
    <cofactor evidence="1">
        <name>[4Fe-4S] cluster</name>
        <dbReference type="ChEBI" id="CHEBI:49883"/>
    </cofactor>
</comment>
<dbReference type="GO" id="GO:0046872">
    <property type="term" value="F:metal ion binding"/>
    <property type="evidence" value="ECO:0007669"/>
    <property type="project" value="UniProtKB-KW"/>
</dbReference>
<accession>A0A8J2RNC7</accession>
<evidence type="ECO:0000313" key="9">
    <source>
        <dbReference type="Proteomes" id="UP000789390"/>
    </source>
</evidence>
<dbReference type="Proteomes" id="UP000789390">
    <property type="component" value="Unassembled WGS sequence"/>
</dbReference>
<proteinExistence type="predicted"/>
<keyword evidence="6" id="KW-0411">Iron-sulfur</keyword>
<dbReference type="InterPro" id="IPR003698">
    <property type="entry name" value="Lipoyl_synth"/>
</dbReference>
<dbReference type="Pfam" id="PF04055">
    <property type="entry name" value="Radical_SAM"/>
    <property type="match status" value="1"/>
</dbReference>
<evidence type="ECO:0000256" key="5">
    <source>
        <dbReference type="ARBA" id="ARBA00023004"/>
    </source>
</evidence>
<keyword evidence="3" id="KW-0949">S-adenosyl-L-methionine</keyword>
<keyword evidence="5" id="KW-0408">Iron</keyword>
<dbReference type="OrthoDB" id="6365136at2759"/>
<dbReference type="PANTHER" id="PTHR10949">
    <property type="entry name" value="LIPOYL SYNTHASE"/>
    <property type="match status" value="1"/>
</dbReference>
<evidence type="ECO:0000313" key="8">
    <source>
        <dbReference type="EMBL" id="CAH0102722.1"/>
    </source>
</evidence>
<evidence type="ECO:0000256" key="2">
    <source>
        <dbReference type="ARBA" id="ARBA00022485"/>
    </source>
</evidence>
<feature type="domain" description="Radical SAM core" evidence="7">
    <location>
        <begin position="19"/>
        <end position="103"/>
    </location>
</feature>
<dbReference type="SUPFAM" id="SSF102114">
    <property type="entry name" value="Radical SAM enzymes"/>
    <property type="match status" value="1"/>
</dbReference>
<dbReference type="InterPro" id="IPR013785">
    <property type="entry name" value="Aldolase_TIM"/>
</dbReference>
<dbReference type="GO" id="GO:0051539">
    <property type="term" value="F:4 iron, 4 sulfur cluster binding"/>
    <property type="evidence" value="ECO:0007669"/>
    <property type="project" value="UniProtKB-KW"/>
</dbReference>
<protein>
    <recommendedName>
        <fullName evidence="7">Radical SAM core domain-containing protein</fullName>
    </recommendedName>
</protein>
<reference evidence="8" key="1">
    <citation type="submission" date="2021-11" db="EMBL/GenBank/DDBJ databases">
        <authorList>
            <person name="Schell T."/>
        </authorList>
    </citation>
    <scope>NUCLEOTIDE SEQUENCE</scope>
    <source>
        <strain evidence="8">M5</strain>
    </source>
</reference>
<gene>
    <name evidence="8" type="ORF">DGAL_LOCUS5168</name>
</gene>
<evidence type="ECO:0000256" key="3">
    <source>
        <dbReference type="ARBA" id="ARBA00022691"/>
    </source>
</evidence>
<dbReference type="GO" id="GO:0016992">
    <property type="term" value="F:lipoate synthase activity"/>
    <property type="evidence" value="ECO:0007669"/>
    <property type="project" value="InterPro"/>
</dbReference>
<comment type="caution">
    <text evidence="8">The sequence shown here is derived from an EMBL/GenBank/DDBJ whole genome shotgun (WGS) entry which is preliminary data.</text>
</comment>
<keyword evidence="9" id="KW-1185">Reference proteome</keyword>
<sequence>MPYLLLLRWYQTVVETKNLSPYITIETLIPDVKATWGALERMISADQEVVSQNMETVERLYRAIRPQANYEKSLEQLKRIKAYGKRSKSGIMLGLGETDGEVYNFWTIYVPTNRIFQQINT</sequence>
<name>A0A8J2RNC7_9CRUS</name>
<keyword evidence="2" id="KW-0004">4Fe-4S</keyword>
<dbReference type="PANTHER" id="PTHR10949:SF0">
    <property type="entry name" value="LIPOYL SYNTHASE, MITOCHONDRIAL"/>
    <property type="match status" value="1"/>
</dbReference>
<keyword evidence="4" id="KW-0479">Metal-binding</keyword>
<evidence type="ECO:0000256" key="6">
    <source>
        <dbReference type="ARBA" id="ARBA00023014"/>
    </source>
</evidence>
<dbReference type="InterPro" id="IPR007197">
    <property type="entry name" value="rSAM"/>
</dbReference>
<evidence type="ECO:0000259" key="7">
    <source>
        <dbReference type="Pfam" id="PF04055"/>
    </source>
</evidence>
<organism evidence="8 9">
    <name type="scientific">Daphnia galeata</name>
    <dbReference type="NCBI Taxonomy" id="27404"/>
    <lineage>
        <taxon>Eukaryota</taxon>
        <taxon>Metazoa</taxon>
        <taxon>Ecdysozoa</taxon>
        <taxon>Arthropoda</taxon>
        <taxon>Crustacea</taxon>
        <taxon>Branchiopoda</taxon>
        <taxon>Diplostraca</taxon>
        <taxon>Cladocera</taxon>
        <taxon>Anomopoda</taxon>
        <taxon>Daphniidae</taxon>
        <taxon>Daphnia</taxon>
    </lineage>
</organism>
<evidence type="ECO:0000256" key="1">
    <source>
        <dbReference type="ARBA" id="ARBA00001966"/>
    </source>
</evidence>
<dbReference type="Gene3D" id="3.20.20.70">
    <property type="entry name" value="Aldolase class I"/>
    <property type="match status" value="1"/>
</dbReference>
<dbReference type="EMBL" id="CAKKLH010000090">
    <property type="protein sequence ID" value="CAH0102722.1"/>
    <property type="molecule type" value="Genomic_DNA"/>
</dbReference>
<evidence type="ECO:0000256" key="4">
    <source>
        <dbReference type="ARBA" id="ARBA00022723"/>
    </source>
</evidence>
<dbReference type="AlphaFoldDB" id="A0A8J2RNC7"/>
<dbReference type="InterPro" id="IPR058240">
    <property type="entry name" value="rSAM_sf"/>
</dbReference>